<name>A0A838BEK1_9HYPH</name>
<feature type="transmembrane region" description="Helical" evidence="1">
    <location>
        <begin position="109"/>
        <end position="133"/>
    </location>
</feature>
<evidence type="ECO:0000256" key="1">
    <source>
        <dbReference type="SAM" id="Phobius"/>
    </source>
</evidence>
<feature type="transmembrane region" description="Helical" evidence="1">
    <location>
        <begin position="12"/>
        <end position="32"/>
    </location>
</feature>
<keyword evidence="1" id="KW-0472">Membrane</keyword>
<dbReference type="EMBL" id="JACDTY010000022">
    <property type="protein sequence ID" value="MBA1144331.1"/>
    <property type="molecule type" value="Genomic_DNA"/>
</dbReference>
<feature type="transmembrane region" description="Helical" evidence="1">
    <location>
        <begin position="75"/>
        <end position="103"/>
    </location>
</feature>
<dbReference type="AlphaFoldDB" id="A0A838BEK1"/>
<keyword evidence="1" id="KW-0812">Transmembrane</keyword>
<dbReference type="Proteomes" id="UP000558284">
    <property type="component" value="Unassembled WGS sequence"/>
</dbReference>
<accession>A0A838BEK1</accession>
<keyword evidence="3" id="KW-1185">Reference proteome</keyword>
<dbReference type="RefSeq" id="WP_181061277.1">
    <property type="nucleotide sequence ID" value="NZ_JACDTY010000022.1"/>
</dbReference>
<reference evidence="2 3" key="1">
    <citation type="submission" date="2020-07" db="EMBL/GenBank/DDBJ databases">
        <title>Definition of the novel symbiovar canariense within Mesorhizobium novociceri, a new species of genus Mesorhizobium nodulating Cicer canariense in the Caldera de Taburiente National Park (La Palma, Canary Islands).</title>
        <authorList>
            <person name="Leon-Barrios M."/>
            <person name="Perez-Yepez J."/>
            <person name="Flores-Felix J.D."/>
            <person name="Ramirez-Baena M.H."/>
            <person name="Pulido-Suarez L."/>
            <person name="Igual J.M."/>
            <person name="Velazquez E."/>
            <person name="Peix A."/>
        </authorList>
    </citation>
    <scope>NUCLEOTIDE SEQUENCE [LARGE SCALE GENOMIC DNA]</scope>
    <source>
        <strain evidence="2 3">CCANP35</strain>
    </source>
</reference>
<organism evidence="2 3">
    <name type="scientific">Mesorhizobium neociceri</name>
    <dbReference type="NCBI Taxonomy" id="1307853"/>
    <lineage>
        <taxon>Bacteria</taxon>
        <taxon>Pseudomonadati</taxon>
        <taxon>Pseudomonadota</taxon>
        <taxon>Alphaproteobacteria</taxon>
        <taxon>Hyphomicrobiales</taxon>
        <taxon>Phyllobacteriaceae</taxon>
        <taxon>Mesorhizobium</taxon>
    </lineage>
</organism>
<protein>
    <submittedName>
        <fullName evidence="2">Uncharacterized protein</fullName>
    </submittedName>
</protein>
<dbReference type="NCBIfam" id="NF038216">
    <property type="entry name" value="ABZJ_00895_fam"/>
    <property type="match status" value="1"/>
</dbReference>
<comment type="caution">
    <text evidence="2">The sequence shown here is derived from an EMBL/GenBank/DDBJ whole genome shotgun (WGS) entry which is preliminary data.</text>
</comment>
<evidence type="ECO:0000313" key="3">
    <source>
        <dbReference type="Proteomes" id="UP000558284"/>
    </source>
</evidence>
<dbReference type="InterPro" id="IPR047730">
    <property type="entry name" value="ABZJ_00895-like"/>
</dbReference>
<gene>
    <name evidence="2" type="ORF">H0241_29420</name>
</gene>
<sequence>MPSDRTEAVNLWPYVGIYILTQVILYLAWLGFGFLVPAPNSVNSAASFVIIFASTFFAYSVFIRRNGRLFNRGEYWRMVLFSTAAALMFSAVCLLVSITIGIAPDVAGIPALAWIIVFVVLAAFGFCLNAVGFSKWFGKVMLKTFSARQIQLDTEPFK</sequence>
<feature type="transmembrane region" description="Helical" evidence="1">
    <location>
        <begin position="44"/>
        <end position="63"/>
    </location>
</feature>
<evidence type="ECO:0000313" key="2">
    <source>
        <dbReference type="EMBL" id="MBA1144331.1"/>
    </source>
</evidence>
<keyword evidence="1" id="KW-1133">Transmembrane helix</keyword>
<proteinExistence type="predicted"/>